<evidence type="ECO:0000256" key="2">
    <source>
        <dbReference type="ARBA" id="ARBA00022670"/>
    </source>
</evidence>
<dbReference type="EMBL" id="JACGWV010000002">
    <property type="protein sequence ID" value="MBA8810576.1"/>
    <property type="molecule type" value="Genomic_DNA"/>
</dbReference>
<evidence type="ECO:0000313" key="10">
    <source>
        <dbReference type="EMBL" id="MBA8810576.1"/>
    </source>
</evidence>
<dbReference type="InterPro" id="IPR000209">
    <property type="entry name" value="Peptidase_S8/S53_dom"/>
</dbReference>
<dbReference type="InterPro" id="IPR036852">
    <property type="entry name" value="Peptidase_S8/S53_dom_sf"/>
</dbReference>
<dbReference type="Proteomes" id="UP000540568">
    <property type="component" value="Unassembled WGS sequence"/>
</dbReference>
<keyword evidence="11" id="KW-1185">Reference proteome</keyword>
<dbReference type="Gene3D" id="3.40.50.200">
    <property type="entry name" value="Peptidase S8/S53 domain"/>
    <property type="match status" value="1"/>
</dbReference>
<evidence type="ECO:0000256" key="1">
    <source>
        <dbReference type="ARBA" id="ARBA00011073"/>
    </source>
</evidence>
<dbReference type="Pfam" id="PF00082">
    <property type="entry name" value="Peptidase_S8"/>
    <property type="match status" value="1"/>
</dbReference>
<dbReference type="PROSITE" id="PS00138">
    <property type="entry name" value="SUBTILASE_SER"/>
    <property type="match status" value="1"/>
</dbReference>
<feature type="domain" description="Peptidase S8/S53" evidence="9">
    <location>
        <begin position="212"/>
        <end position="482"/>
    </location>
</feature>
<dbReference type="Gene3D" id="2.60.40.2700">
    <property type="match status" value="4"/>
</dbReference>
<dbReference type="PANTHER" id="PTHR43806">
    <property type="entry name" value="PEPTIDASE S8"/>
    <property type="match status" value="1"/>
</dbReference>
<dbReference type="InterPro" id="IPR050131">
    <property type="entry name" value="Peptidase_S8_subtilisin-like"/>
</dbReference>
<dbReference type="InterPro" id="IPR023828">
    <property type="entry name" value="Peptidase_S8_Ser-AS"/>
</dbReference>
<sequence>MHPRTRARTRTLASATVLALLAVPGPAFAAPAPDPEGSGTAAAKPLPVPAERAARMTPAADPAQKITPAARKAFAAPGDTSFWLRFADSADLSAAGGITSWSERGEYVYETLRATAEAAQKDAVAELEKSGTEYTSYWATNAILVEDGSLGLATDLAADNQVLEIRPTAHYAAPEPVEAADPADAAALAVGAPTWGISAINADDMWNQGFTGEGVVVANIDSGVEGDHPALAAQYRGYGTVDPNAYNYFSADGLPYPHDGDGHGTHTMGTMVGDTIRISGVDQPIGVAPGAQWIAAAGGSDGWADEDLIASGEWILAPYDQGSSGSQPDPAKRPDVVNNSWGSTVPATDPFMEDIITAWEAAGIFATFSNGNSGERGCQSSGSPGSLRVSYSVGAFMQSGGIASFSARGSGQGGSVKPDIAAPGVGVLSAFKSGDWRYLDGTSMAAPHVAGSVALLWDAVPELVGNVAATRAILDGSARDVNNTTCGGTADDNNVWGEGKLDVLAAYELAQDEAFEATTVPVVSGAEYKVGKPLTVTVDAWSPAATFALQWRRDGKMISGATKSTYTPTGADAGKTLTVSVLGSADGRIPTSTESAETSVIAVGDPTASTPKISGTPRVGVPLRALAGSWTSGTRFAYQWYANGTAISGATGFSFTPTASQRGKKLTVRLVGSRTGFANASRTSAASATVATGVFSQSAPVIIGLATPGAKLTLSRPQSAPTPSTVTYRWKLSGQSISGATGSSLTVKSAWQGRTITVSATVKKSGYTTKTVTSDGAKVGSKYSRSANPSISGSTRVGSTLKASTGTWSPKPSFSYRWYADGKPISGATKSSYALKGTDYGKKITVSVRTSRSGYGTALRRSSATGKVLTSAVRFQGDEEWALFVGSGGVQAGTYIAQAGADNCSWQRQSPTEVLAMDGGSGQRLLKVQSTDDSIWSSTSCGTWTKYYSGMSTTRASTSANGVYAIGDHLERGVYSTTGPAVPGDSCIYIFYKGYYGSDAIVSQGSTSEARTITMPSSAIGFETVGCSWRRIG</sequence>
<keyword evidence="4 6" id="KW-0720">Serine protease</keyword>
<dbReference type="GO" id="GO:0004252">
    <property type="term" value="F:serine-type endopeptidase activity"/>
    <property type="evidence" value="ECO:0007669"/>
    <property type="project" value="UniProtKB-UniRule"/>
</dbReference>
<feature type="signal peptide" evidence="8">
    <location>
        <begin position="1"/>
        <end position="29"/>
    </location>
</feature>
<reference evidence="10 11" key="1">
    <citation type="submission" date="2020-07" db="EMBL/GenBank/DDBJ databases">
        <title>Sequencing the genomes of 1000 actinobacteria strains.</title>
        <authorList>
            <person name="Klenk H.-P."/>
        </authorList>
    </citation>
    <scope>NUCLEOTIDE SEQUENCE [LARGE SCALE GENOMIC DNA]</scope>
    <source>
        <strain evidence="10 11">DSM 44121</strain>
    </source>
</reference>
<evidence type="ECO:0000256" key="5">
    <source>
        <dbReference type="PIRSR" id="PIRSR615500-1"/>
    </source>
</evidence>
<evidence type="ECO:0000256" key="4">
    <source>
        <dbReference type="ARBA" id="ARBA00022825"/>
    </source>
</evidence>
<evidence type="ECO:0000256" key="6">
    <source>
        <dbReference type="PROSITE-ProRule" id="PRU01240"/>
    </source>
</evidence>
<feature type="active site" description="Charge relay system" evidence="5 6">
    <location>
        <position position="221"/>
    </location>
</feature>
<evidence type="ECO:0000256" key="7">
    <source>
        <dbReference type="SAM" id="MobiDB-lite"/>
    </source>
</evidence>
<evidence type="ECO:0000259" key="9">
    <source>
        <dbReference type="Pfam" id="PF00082"/>
    </source>
</evidence>
<dbReference type="AlphaFoldDB" id="A0A7W3JD01"/>
<dbReference type="PRINTS" id="PR00723">
    <property type="entry name" value="SUBTILISIN"/>
</dbReference>
<proteinExistence type="inferred from homology"/>
<dbReference type="RefSeq" id="WP_182619658.1">
    <property type="nucleotide sequence ID" value="NZ_BAAATF010000015.1"/>
</dbReference>
<accession>A0A7W3JD01</accession>
<name>A0A7W3JD01_9MICO</name>
<protein>
    <submittedName>
        <fullName evidence="10">Subtilisin family serine protease</fullName>
    </submittedName>
</protein>
<gene>
    <name evidence="10" type="ORF">FHX71_004552</name>
</gene>
<evidence type="ECO:0000313" key="11">
    <source>
        <dbReference type="Proteomes" id="UP000540568"/>
    </source>
</evidence>
<feature type="active site" description="Charge relay system" evidence="5 6">
    <location>
        <position position="443"/>
    </location>
</feature>
<dbReference type="GO" id="GO:0006508">
    <property type="term" value="P:proteolysis"/>
    <property type="evidence" value="ECO:0007669"/>
    <property type="project" value="UniProtKB-KW"/>
</dbReference>
<dbReference type="PROSITE" id="PS51892">
    <property type="entry name" value="SUBTILASE"/>
    <property type="match status" value="1"/>
</dbReference>
<evidence type="ECO:0000256" key="8">
    <source>
        <dbReference type="SAM" id="SignalP"/>
    </source>
</evidence>
<keyword evidence="2 6" id="KW-0645">Protease</keyword>
<comment type="caution">
    <text evidence="10">The sequence shown here is derived from an EMBL/GenBank/DDBJ whole genome shotgun (WGS) entry which is preliminary data.</text>
</comment>
<feature type="region of interest" description="Disordered" evidence="7">
    <location>
        <begin position="319"/>
        <end position="341"/>
    </location>
</feature>
<keyword evidence="3 6" id="KW-0378">Hydrolase</keyword>
<dbReference type="PANTHER" id="PTHR43806:SF67">
    <property type="entry name" value="EGF-LIKE DOMAIN-CONTAINING PROTEIN"/>
    <property type="match status" value="1"/>
</dbReference>
<feature type="chain" id="PRO_5031563043" evidence="8">
    <location>
        <begin position="30"/>
        <end position="1033"/>
    </location>
</feature>
<comment type="similarity">
    <text evidence="1 6">Belongs to the peptidase S8 family.</text>
</comment>
<organism evidence="10 11">
    <name type="scientific">Promicromonospora sukumoe</name>
    <dbReference type="NCBI Taxonomy" id="88382"/>
    <lineage>
        <taxon>Bacteria</taxon>
        <taxon>Bacillati</taxon>
        <taxon>Actinomycetota</taxon>
        <taxon>Actinomycetes</taxon>
        <taxon>Micrococcales</taxon>
        <taxon>Promicromonosporaceae</taxon>
        <taxon>Promicromonospora</taxon>
    </lineage>
</organism>
<feature type="compositionally biased region" description="Polar residues" evidence="7">
    <location>
        <begin position="783"/>
        <end position="809"/>
    </location>
</feature>
<feature type="region of interest" description="Disordered" evidence="7">
    <location>
        <begin position="777"/>
        <end position="809"/>
    </location>
</feature>
<dbReference type="SUPFAM" id="SSF52743">
    <property type="entry name" value="Subtilisin-like"/>
    <property type="match status" value="1"/>
</dbReference>
<feature type="active site" description="Charge relay system" evidence="5 6">
    <location>
        <position position="263"/>
    </location>
</feature>
<dbReference type="InterPro" id="IPR015500">
    <property type="entry name" value="Peptidase_S8_subtilisin-rel"/>
</dbReference>
<evidence type="ECO:0000256" key="3">
    <source>
        <dbReference type="ARBA" id="ARBA00022801"/>
    </source>
</evidence>
<keyword evidence="8" id="KW-0732">Signal</keyword>